<dbReference type="Proteomes" id="UP000005254">
    <property type="component" value="Chromosome"/>
</dbReference>
<accession>A0ABC7ZJC5</accession>
<reference evidence="1 2" key="1">
    <citation type="journal article" date="2012" name="J. Bacteriol.">
        <title>Draft Genome Sequences of Four Axenic Mycoplasma genitalium Strains Isolated from Denmark, Japan, and Australia.</title>
        <authorList>
            <person name="McGowin C.L."/>
            <person name="Ma L."/>
            <person name="Jensen J.S."/>
            <person name="Mancuso M.M."/>
            <person name="Hamasuna R."/>
            <person name="Adegboye D."/>
            <person name="Martin D.H."/>
        </authorList>
    </citation>
    <scope>NUCLEOTIDE SEQUENCE [LARGE SCALE GENOMIC DNA]</scope>
    <source>
        <strain evidence="1 2">M6320</strain>
    </source>
</reference>
<dbReference type="RefSeq" id="WP_014894510.1">
    <property type="nucleotide sequence ID" value="NC_018497.1"/>
</dbReference>
<proteinExistence type="predicted"/>
<dbReference type="EMBL" id="CP003772">
    <property type="protein sequence ID" value="AFQ04254.1"/>
    <property type="molecule type" value="Genomic_DNA"/>
</dbReference>
<protein>
    <submittedName>
        <fullName evidence="1">Uncharacterized protein</fullName>
    </submittedName>
</protein>
<organism evidence="1 2">
    <name type="scientific">Mycoplasmoides genitalium M6320</name>
    <dbReference type="NCBI Taxonomy" id="662945"/>
    <lineage>
        <taxon>Bacteria</taxon>
        <taxon>Bacillati</taxon>
        <taxon>Mycoplasmatota</taxon>
        <taxon>Mycoplasmoidales</taxon>
        <taxon>Mycoplasmoidaceae</taxon>
        <taxon>Mycoplasmoides</taxon>
    </lineage>
</organism>
<dbReference type="AlphaFoldDB" id="A0ABC7ZJC5"/>
<sequence>MLKKISLFDNLEQWVDLSLLMIRTSFLDANYFGVAKLSLFKYGNYLIDNLNQAQWKTLSQVLQLNKQPYSGFLLVNNHQYLPLQKIKFNLCEEIDLRNKNKWLFPNSFSIFLKQDLSYKKDQNYFNLVNIPKQLKWFLGFSALNDLFRFSISKIENVNQKTSKVINQFFTSKFINSIYFEQVDFEYNNFLILIEKNERELVDFNCMFFNQLFTFNNKVIKSFFERYYALNEQKNNLKNKLKIAAYEAKSQDNSYFEKLQIERAKQRLFDAKKTFSKQHKNALQLINSFTFSLIFSGWKIKWRSFFNFYRKRILEKKIVSKRIKTRILLLKEIKKMDLLSPKLLVETIDESINLVNKIFANIQNLYQEIISLKSGPNLNWKYQTINQELKLMSARFILTKKEVHEFLIKARLSFIKNFVKQSNNLYVHEKLVNELKENILLNQNHYRGKHNNSFSVLIQKTVFKQFIDTVQYAIGLISMRKSLETFNFAFQIKQYFYESLLANYQKIHWQKYELNNLYFVLISLWNSLSKKFQQFFNKYEFLSCGSNDFIWNEGRSEPHFSLLKDKLKNDLNSPKWNFLVDQVINKYLDLNFETPVSFLLASRGYSSTTDTTNKETKNDLKQKLKKCKQKYKLLLKDINLVKWIFRDETNQKLQKIKFIMKRYCFLNKTLHLRLKKTNKKIKRTFFIDSEECNINRLEASNKLYLNVLNSQLKTINFFLRSQKNLKKLNFINNINLLINQTKKNGISSWMLFSDLNKINKNESLKLYLLFKLLLNPKLLMINCCNDFTNHAYNFIRGLLISYQNKQGIALIFNDPNNKLVKNFSIKNIDFETGMKK</sequence>
<name>A0ABC7ZJC5_MYCGT</name>
<gene>
    <name evidence="1" type="ORF">CM1_02535</name>
</gene>
<evidence type="ECO:0000313" key="1">
    <source>
        <dbReference type="EMBL" id="AFQ04254.1"/>
    </source>
</evidence>
<evidence type="ECO:0000313" key="2">
    <source>
        <dbReference type="Proteomes" id="UP000005254"/>
    </source>
</evidence>
<dbReference type="KEGG" id="mgx:CM1_02535"/>